<sequence>MQSQSSKPDFWLEPLDEKHLQDFHELCSDEQAAFWSSQRSTATLEATAVRLTQAFAKDIGKPWLVSCAIMSSNHPPQGAHDATPATATSKMIGVVRTTRASPWGLMIGYKLRSDCWGRGYATRAVCAFLDIYWSQPRRAPRGETLVQQALDNHEARSGLSRDETSTRDGNTMTRVVGFGGDADEVEITHLVAQVDPDNLGSIRVAEKCGGKLVTVAKESVKVWRFPEKRDMAVWRLDKPSASAESG</sequence>
<evidence type="ECO:0000313" key="2">
    <source>
        <dbReference type="EMBL" id="KAK1590877.1"/>
    </source>
</evidence>
<name>A0AAD8Q163_9PEZI</name>
<comment type="caution">
    <text evidence="2">The sequence shown here is derived from an EMBL/GenBank/DDBJ whole genome shotgun (WGS) entry which is preliminary data.</text>
</comment>
<proteinExistence type="predicted"/>
<dbReference type="Pfam" id="PF13302">
    <property type="entry name" value="Acetyltransf_3"/>
    <property type="match status" value="1"/>
</dbReference>
<feature type="domain" description="N-acetyltransferase" evidence="1">
    <location>
        <begin position="11"/>
        <end position="210"/>
    </location>
</feature>
<organism evidence="2 3">
    <name type="scientific">Colletotrichum navitas</name>
    <dbReference type="NCBI Taxonomy" id="681940"/>
    <lineage>
        <taxon>Eukaryota</taxon>
        <taxon>Fungi</taxon>
        <taxon>Dikarya</taxon>
        <taxon>Ascomycota</taxon>
        <taxon>Pezizomycotina</taxon>
        <taxon>Sordariomycetes</taxon>
        <taxon>Hypocreomycetidae</taxon>
        <taxon>Glomerellales</taxon>
        <taxon>Glomerellaceae</taxon>
        <taxon>Colletotrichum</taxon>
        <taxon>Colletotrichum graminicola species complex</taxon>
    </lineage>
</organism>
<dbReference type="EMBL" id="JAHLJV010000028">
    <property type="protein sequence ID" value="KAK1590877.1"/>
    <property type="molecule type" value="Genomic_DNA"/>
</dbReference>
<evidence type="ECO:0000313" key="3">
    <source>
        <dbReference type="Proteomes" id="UP001230504"/>
    </source>
</evidence>
<dbReference type="PANTHER" id="PTHR43792:SF1">
    <property type="entry name" value="N-ACETYLTRANSFERASE DOMAIN-CONTAINING PROTEIN"/>
    <property type="match status" value="1"/>
</dbReference>
<dbReference type="Gene3D" id="3.40.630.30">
    <property type="match status" value="1"/>
</dbReference>
<dbReference type="GeneID" id="85446422"/>
<gene>
    <name evidence="2" type="ORF">LY79DRAFT_631788</name>
</gene>
<dbReference type="RefSeq" id="XP_060414344.1">
    <property type="nucleotide sequence ID" value="XM_060562182.1"/>
</dbReference>
<accession>A0AAD8Q163</accession>
<dbReference type="InterPro" id="IPR016181">
    <property type="entry name" value="Acyl_CoA_acyltransferase"/>
</dbReference>
<dbReference type="InterPro" id="IPR000182">
    <property type="entry name" value="GNAT_dom"/>
</dbReference>
<reference evidence="2" key="1">
    <citation type="submission" date="2021-06" db="EMBL/GenBank/DDBJ databases">
        <title>Comparative genomics, transcriptomics and evolutionary studies reveal genomic signatures of adaptation to plant cell wall in hemibiotrophic fungi.</title>
        <authorList>
            <consortium name="DOE Joint Genome Institute"/>
            <person name="Baroncelli R."/>
            <person name="Diaz J.F."/>
            <person name="Benocci T."/>
            <person name="Peng M."/>
            <person name="Battaglia E."/>
            <person name="Haridas S."/>
            <person name="Andreopoulos W."/>
            <person name="Labutti K."/>
            <person name="Pangilinan J."/>
            <person name="Floch G.L."/>
            <person name="Makela M.R."/>
            <person name="Henrissat B."/>
            <person name="Grigoriev I.V."/>
            <person name="Crouch J.A."/>
            <person name="De Vries R.P."/>
            <person name="Sukno S.A."/>
            <person name="Thon M.R."/>
        </authorList>
    </citation>
    <scope>NUCLEOTIDE SEQUENCE</scope>
    <source>
        <strain evidence="2">CBS 125086</strain>
    </source>
</reference>
<dbReference type="InterPro" id="IPR051531">
    <property type="entry name" value="N-acetyltransferase"/>
</dbReference>
<protein>
    <submittedName>
        <fullName evidence="2">GNAT domain-containing protein</fullName>
    </submittedName>
</protein>
<dbReference type="SUPFAM" id="SSF55729">
    <property type="entry name" value="Acyl-CoA N-acyltransferases (Nat)"/>
    <property type="match status" value="2"/>
</dbReference>
<keyword evidence="3" id="KW-1185">Reference proteome</keyword>
<dbReference type="Proteomes" id="UP001230504">
    <property type="component" value="Unassembled WGS sequence"/>
</dbReference>
<dbReference type="AlphaFoldDB" id="A0AAD8Q163"/>
<dbReference type="GO" id="GO:0016747">
    <property type="term" value="F:acyltransferase activity, transferring groups other than amino-acyl groups"/>
    <property type="evidence" value="ECO:0007669"/>
    <property type="project" value="InterPro"/>
</dbReference>
<evidence type="ECO:0000259" key="1">
    <source>
        <dbReference type="Pfam" id="PF13302"/>
    </source>
</evidence>
<dbReference type="PANTHER" id="PTHR43792">
    <property type="entry name" value="GNAT FAMILY, PUTATIVE (AFU_ORTHOLOGUE AFUA_3G00765)-RELATED-RELATED"/>
    <property type="match status" value="1"/>
</dbReference>